<accession>A0A6G1IMD8</accession>
<sequence>MVLVNTKDEYGRTPLCRAAQIGDLRLARTLVEFSADINARDSQPCSVLDHALANNRERLVTFLLEQGVDERKVLKQNTARLEEIKETMALRRTLAK</sequence>
<keyword evidence="1" id="KW-0677">Repeat</keyword>
<name>A0A6G1IMD8_9PLEO</name>
<gene>
    <name evidence="4" type="ORF">K458DRAFT_422472</name>
</gene>
<dbReference type="Proteomes" id="UP000799291">
    <property type="component" value="Unassembled WGS sequence"/>
</dbReference>
<organism evidence="4 5">
    <name type="scientific">Lentithecium fluviatile CBS 122367</name>
    <dbReference type="NCBI Taxonomy" id="1168545"/>
    <lineage>
        <taxon>Eukaryota</taxon>
        <taxon>Fungi</taxon>
        <taxon>Dikarya</taxon>
        <taxon>Ascomycota</taxon>
        <taxon>Pezizomycotina</taxon>
        <taxon>Dothideomycetes</taxon>
        <taxon>Pleosporomycetidae</taxon>
        <taxon>Pleosporales</taxon>
        <taxon>Massarineae</taxon>
        <taxon>Lentitheciaceae</taxon>
        <taxon>Lentithecium</taxon>
    </lineage>
</organism>
<dbReference type="SMART" id="SM00248">
    <property type="entry name" value="ANK"/>
    <property type="match status" value="2"/>
</dbReference>
<dbReference type="SUPFAM" id="SSF48403">
    <property type="entry name" value="Ankyrin repeat"/>
    <property type="match status" value="1"/>
</dbReference>
<keyword evidence="5" id="KW-1185">Reference proteome</keyword>
<feature type="repeat" description="ANK" evidence="3">
    <location>
        <begin position="10"/>
        <end position="42"/>
    </location>
</feature>
<keyword evidence="2 3" id="KW-0040">ANK repeat</keyword>
<dbReference type="EMBL" id="MU005605">
    <property type="protein sequence ID" value="KAF2679258.1"/>
    <property type="molecule type" value="Genomic_DNA"/>
</dbReference>
<dbReference type="Gene3D" id="1.25.40.20">
    <property type="entry name" value="Ankyrin repeat-containing domain"/>
    <property type="match status" value="1"/>
</dbReference>
<dbReference type="Pfam" id="PF12796">
    <property type="entry name" value="Ank_2"/>
    <property type="match status" value="1"/>
</dbReference>
<dbReference type="InterPro" id="IPR036770">
    <property type="entry name" value="Ankyrin_rpt-contain_sf"/>
</dbReference>
<evidence type="ECO:0000313" key="4">
    <source>
        <dbReference type="EMBL" id="KAF2679258.1"/>
    </source>
</evidence>
<dbReference type="PANTHER" id="PTHR24171">
    <property type="entry name" value="ANKYRIN REPEAT DOMAIN-CONTAINING PROTEIN 39-RELATED"/>
    <property type="match status" value="1"/>
</dbReference>
<dbReference type="PROSITE" id="PS50297">
    <property type="entry name" value="ANK_REP_REGION"/>
    <property type="match status" value="1"/>
</dbReference>
<dbReference type="AlphaFoldDB" id="A0A6G1IMD8"/>
<dbReference type="PROSITE" id="PS50088">
    <property type="entry name" value="ANK_REPEAT"/>
    <property type="match status" value="1"/>
</dbReference>
<evidence type="ECO:0000313" key="5">
    <source>
        <dbReference type="Proteomes" id="UP000799291"/>
    </source>
</evidence>
<reference evidence="4" key="1">
    <citation type="journal article" date="2020" name="Stud. Mycol.">
        <title>101 Dothideomycetes genomes: a test case for predicting lifestyles and emergence of pathogens.</title>
        <authorList>
            <person name="Haridas S."/>
            <person name="Albert R."/>
            <person name="Binder M."/>
            <person name="Bloem J."/>
            <person name="Labutti K."/>
            <person name="Salamov A."/>
            <person name="Andreopoulos B."/>
            <person name="Baker S."/>
            <person name="Barry K."/>
            <person name="Bills G."/>
            <person name="Bluhm B."/>
            <person name="Cannon C."/>
            <person name="Castanera R."/>
            <person name="Culley D."/>
            <person name="Daum C."/>
            <person name="Ezra D."/>
            <person name="Gonzalez J."/>
            <person name="Henrissat B."/>
            <person name="Kuo A."/>
            <person name="Liang C."/>
            <person name="Lipzen A."/>
            <person name="Lutzoni F."/>
            <person name="Magnuson J."/>
            <person name="Mondo S."/>
            <person name="Nolan M."/>
            <person name="Ohm R."/>
            <person name="Pangilinan J."/>
            <person name="Park H.-J."/>
            <person name="Ramirez L."/>
            <person name="Alfaro M."/>
            <person name="Sun H."/>
            <person name="Tritt A."/>
            <person name="Yoshinaga Y."/>
            <person name="Zwiers L.-H."/>
            <person name="Turgeon B."/>
            <person name="Goodwin S."/>
            <person name="Spatafora J."/>
            <person name="Crous P."/>
            <person name="Grigoriev I."/>
        </authorList>
    </citation>
    <scope>NUCLEOTIDE SEQUENCE</scope>
    <source>
        <strain evidence="4">CBS 122367</strain>
    </source>
</reference>
<evidence type="ECO:0000256" key="1">
    <source>
        <dbReference type="ARBA" id="ARBA00022737"/>
    </source>
</evidence>
<dbReference type="InterPro" id="IPR002110">
    <property type="entry name" value="Ankyrin_rpt"/>
</dbReference>
<dbReference type="OrthoDB" id="191139at2759"/>
<evidence type="ECO:0000256" key="3">
    <source>
        <dbReference type="PROSITE-ProRule" id="PRU00023"/>
    </source>
</evidence>
<evidence type="ECO:0000256" key="2">
    <source>
        <dbReference type="ARBA" id="ARBA00023043"/>
    </source>
</evidence>
<protein>
    <submittedName>
        <fullName evidence="4">Uncharacterized protein</fullName>
    </submittedName>
</protein>
<proteinExistence type="predicted"/>